<dbReference type="Pfam" id="PF13300">
    <property type="entry name" value="DUF4078"/>
    <property type="match status" value="1"/>
</dbReference>
<evidence type="ECO:0000256" key="1">
    <source>
        <dbReference type="ARBA" id="ARBA00023054"/>
    </source>
</evidence>
<accession>A0A1F5L4J5</accession>
<feature type="compositionally biased region" description="Basic and acidic residues" evidence="2">
    <location>
        <begin position="157"/>
        <end position="171"/>
    </location>
</feature>
<feature type="region of interest" description="Disordered" evidence="2">
    <location>
        <begin position="1"/>
        <end position="112"/>
    </location>
</feature>
<dbReference type="GO" id="GO:0005634">
    <property type="term" value="C:nucleus"/>
    <property type="evidence" value="ECO:0007669"/>
    <property type="project" value="TreeGrafter"/>
</dbReference>
<dbReference type="AlphaFoldDB" id="A0A1F5L4J5"/>
<dbReference type="InterPro" id="IPR025066">
    <property type="entry name" value="CCDC174-like"/>
</dbReference>
<name>A0A1F5L4J5_PENAI</name>
<feature type="compositionally biased region" description="Basic and acidic residues" evidence="2">
    <location>
        <begin position="185"/>
        <end position="205"/>
    </location>
</feature>
<sequence length="372" mass="42466">MSTDQSSSLYGQRRQKAQSNETTSSNLAFASQLSSLISQDSNSTSTRGRQRPSKNPKSDIFSKHNKGSLKRAAADLADDNRALKQVHRSSKDLGDVDSATLGRSRRRMDEKARIYDDMKKGLYLAGDSDDDEQYDPSKPEDYLARLRRKEREGLVDFDRKHAAEEENKQDLSDDDNASIISYEDEFGRTRRGTRAEAAEASRAIDEANGGKVGQERWRPARPENLIYGAAVQAEAFNPDATIASHMSHLAARRDRSATPPEQMHYDADWEVRNRGTGFYAFSTDEKDRAQQMEELSRVREETLNKRRSNKERLERREAKIKWRLEKIRELKNRKMAAQFMTDLEATVVPTDKLEQANKSEQTDHAEQVDKSE</sequence>
<evidence type="ECO:0000256" key="2">
    <source>
        <dbReference type="SAM" id="MobiDB-lite"/>
    </source>
</evidence>
<dbReference type="EMBL" id="LXJU01000032">
    <property type="protein sequence ID" value="OGE48154.1"/>
    <property type="molecule type" value="Genomic_DNA"/>
</dbReference>
<feature type="region of interest" description="Disordered" evidence="2">
    <location>
        <begin position="157"/>
        <end position="216"/>
    </location>
</feature>
<evidence type="ECO:0000313" key="3">
    <source>
        <dbReference type="EMBL" id="OGE48154.1"/>
    </source>
</evidence>
<protein>
    <submittedName>
        <fullName evidence="3">Uncharacterized protein</fullName>
    </submittedName>
</protein>
<feature type="region of interest" description="Disordered" evidence="2">
    <location>
        <begin position="348"/>
        <end position="372"/>
    </location>
</feature>
<keyword evidence="1" id="KW-0175">Coiled coil</keyword>
<dbReference type="PANTHER" id="PTHR15885:SF1">
    <property type="entry name" value="COILED-COIL DOMAIN-CONTAINING PROTEIN 174"/>
    <property type="match status" value="1"/>
</dbReference>
<reference evidence="3 4" key="1">
    <citation type="journal article" date="2016" name="Sci. Rep.">
        <title>Penicillium arizonense, a new, genome sequenced fungal species, reveals a high chemical diversity in secreted metabolites.</title>
        <authorList>
            <person name="Grijseels S."/>
            <person name="Nielsen J.C."/>
            <person name="Randelovic M."/>
            <person name="Nielsen J."/>
            <person name="Nielsen K.F."/>
            <person name="Workman M."/>
            <person name="Frisvad J.C."/>
        </authorList>
    </citation>
    <scope>NUCLEOTIDE SEQUENCE [LARGE SCALE GENOMIC DNA]</scope>
    <source>
        <strain evidence="3 4">CBS 141311</strain>
    </source>
</reference>
<dbReference type="GeneID" id="34581293"/>
<feature type="compositionally biased region" description="Polar residues" evidence="2">
    <location>
        <begin position="1"/>
        <end position="10"/>
    </location>
</feature>
<comment type="caution">
    <text evidence="3">The sequence shown here is derived from an EMBL/GenBank/DDBJ whole genome shotgun (WGS) entry which is preliminary data.</text>
</comment>
<dbReference type="Proteomes" id="UP000177622">
    <property type="component" value="Unassembled WGS sequence"/>
</dbReference>
<dbReference type="STRING" id="1835702.A0A1F5L4J5"/>
<feature type="compositionally biased region" description="Basic and acidic residues" evidence="2">
    <location>
        <begin position="351"/>
        <end position="372"/>
    </location>
</feature>
<proteinExistence type="predicted"/>
<gene>
    <name evidence="3" type="ORF">PENARI_c032G03408</name>
</gene>
<feature type="compositionally biased region" description="Polar residues" evidence="2">
    <location>
        <begin position="17"/>
        <end position="47"/>
    </location>
</feature>
<dbReference type="OrthoDB" id="333551at2759"/>
<dbReference type="PANTHER" id="PTHR15885">
    <property type="entry name" value="COILED-COIL DOMAIN-CONTAINING PROTEIN 174"/>
    <property type="match status" value="1"/>
</dbReference>
<organism evidence="3 4">
    <name type="scientific">Penicillium arizonense</name>
    <dbReference type="NCBI Taxonomy" id="1835702"/>
    <lineage>
        <taxon>Eukaryota</taxon>
        <taxon>Fungi</taxon>
        <taxon>Dikarya</taxon>
        <taxon>Ascomycota</taxon>
        <taxon>Pezizomycotina</taxon>
        <taxon>Eurotiomycetes</taxon>
        <taxon>Eurotiomycetidae</taxon>
        <taxon>Eurotiales</taxon>
        <taxon>Aspergillaceae</taxon>
        <taxon>Penicillium</taxon>
    </lineage>
</organism>
<keyword evidence="4" id="KW-1185">Reference proteome</keyword>
<dbReference type="RefSeq" id="XP_022483610.1">
    <property type="nucleotide sequence ID" value="XM_022636559.1"/>
</dbReference>
<evidence type="ECO:0000313" key="4">
    <source>
        <dbReference type="Proteomes" id="UP000177622"/>
    </source>
</evidence>